<reference evidence="7 9" key="1">
    <citation type="journal article" date="2014" name="Genome Announc.">
        <title>Complete Genome Sequence of a Virulent Strain, Streptococcus iniae ISET0901, Isolated from Diseased Tilapia.</title>
        <authorList>
            <person name="Pridgeon J.W."/>
            <person name="Zhang D."/>
            <person name="Zhang L."/>
        </authorList>
    </citation>
    <scope>NUCLEOTIDE SEQUENCE [LARGE SCALE GENOMIC DNA]</scope>
    <source>
        <strain evidence="7 9">ISET0901</strain>
    </source>
</reference>
<feature type="transmembrane region" description="Helical" evidence="6">
    <location>
        <begin position="7"/>
        <end position="31"/>
    </location>
</feature>
<feature type="transmembrane region" description="Helical" evidence="6">
    <location>
        <begin position="51"/>
        <end position="72"/>
    </location>
</feature>
<evidence type="ECO:0000313" key="7">
    <source>
        <dbReference type="EMBL" id="AHY16659.1"/>
    </source>
</evidence>
<protein>
    <submittedName>
        <fullName evidence="8">Tryptophan-rich sensory protein</fullName>
    </submittedName>
</protein>
<dbReference type="Proteomes" id="UP000025245">
    <property type="component" value="Chromosome"/>
</dbReference>
<keyword evidence="5 6" id="KW-0472">Membrane</keyword>
<keyword evidence="9" id="KW-1185">Reference proteome</keyword>
<evidence type="ECO:0000256" key="1">
    <source>
        <dbReference type="ARBA" id="ARBA00004141"/>
    </source>
</evidence>
<dbReference type="KEGG" id="sio:DW64_09485"/>
<reference evidence="8 10" key="2">
    <citation type="submission" date="2018-06" db="EMBL/GenBank/DDBJ databases">
        <title>Mutators as drivers of adaptation in pathogenic bacteria and a risk factor for host jumps and vaccine escape.</title>
        <authorList>
            <person name="Barnes A.C."/>
            <person name="Silayeva O."/>
        </authorList>
    </citation>
    <scope>NUCLEOTIDE SEQUENCE [LARGE SCALE GENOMIC DNA]</scope>
    <source>
        <strain evidence="8 10">QMA0445</strain>
    </source>
</reference>
<keyword evidence="3 6" id="KW-0812">Transmembrane</keyword>
<name>A0A3L8GCG8_STRIN</name>
<dbReference type="Gene3D" id="1.20.1260.100">
    <property type="entry name" value="TspO/MBR protein"/>
    <property type="match status" value="1"/>
</dbReference>
<dbReference type="KEGG" id="siq:DQ08_09500"/>
<proteinExistence type="inferred from homology"/>
<accession>A0A3L8GCG8</accession>
<feature type="transmembrane region" description="Helical" evidence="6">
    <location>
        <begin position="172"/>
        <end position="192"/>
    </location>
</feature>
<dbReference type="GeneID" id="35765903"/>
<evidence type="ECO:0000256" key="3">
    <source>
        <dbReference type="ARBA" id="ARBA00022692"/>
    </source>
</evidence>
<gene>
    <name evidence="8" type="ORF">DIY07_09715</name>
    <name evidence="7" type="ORF">DQ08_09500</name>
</gene>
<evidence type="ECO:0000256" key="2">
    <source>
        <dbReference type="ARBA" id="ARBA00007524"/>
    </source>
</evidence>
<comment type="subcellular location">
    <subcellularLocation>
        <location evidence="1">Membrane</location>
        <topology evidence="1">Multi-pass membrane protein</topology>
    </subcellularLocation>
</comment>
<evidence type="ECO:0000313" key="10">
    <source>
        <dbReference type="Proteomes" id="UP000269148"/>
    </source>
</evidence>
<dbReference type="Proteomes" id="UP000269148">
    <property type="component" value="Unassembled WGS sequence"/>
</dbReference>
<dbReference type="KEGG" id="siz:SI82_09440"/>
<evidence type="ECO:0000313" key="9">
    <source>
        <dbReference type="Proteomes" id="UP000025245"/>
    </source>
</evidence>
<dbReference type="InterPro" id="IPR004307">
    <property type="entry name" value="TspO_MBR"/>
</dbReference>
<comment type="similarity">
    <text evidence="2">Belongs to the TspO/BZRP family.</text>
</comment>
<dbReference type="Pfam" id="PF03073">
    <property type="entry name" value="TspO_MBR"/>
    <property type="match status" value="1"/>
</dbReference>
<dbReference type="STRING" id="1346.BMF34_09465"/>
<feature type="transmembrane region" description="Helical" evidence="6">
    <location>
        <begin position="108"/>
        <end position="129"/>
    </location>
</feature>
<dbReference type="EMBL" id="CP007586">
    <property type="protein sequence ID" value="AHY16659.1"/>
    <property type="molecule type" value="Genomic_DNA"/>
</dbReference>
<dbReference type="InterPro" id="IPR038330">
    <property type="entry name" value="TspO/MBR-related_sf"/>
</dbReference>
<feature type="transmembrane region" description="Helical" evidence="6">
    <location>
        <begin position="199"/>
        <end position="217"/>
    </location>
</feature>
<dbReference type="OrthoDB" id="5189031at2"/>
<sequence>MKKEKWLAYTLFIAHSMTLLLNYLTATGYLTGHSQKDISNHYHTLITPSSAAFSIWSVIYFLLLIIIVKAYLTKEATYLEKLKAIYPFVMGTFLFNALWVISFTSHQIGLSTLLISLYTVFLLIILIFLKQLENKLSLLSMSFGIHFGWLLIATLVNWTIFFQKINWEQPVISTILLAIILVLLSIFVIWLANKINNPFVLPPLSWAFYFIFTENQLGPVHLAKITIGFLALALAILIALTFSYMMIQSLRKQHY</sequence>
<evidence type="ECO:0000313" key="8">
    <source>
        <dbReference type="EMBL" id="RLU54735.1"/>
    </source>
</evidence>
<dbReference type="PANTHER" id="PTHR33802">
    <property type="entry name" value="SI:CH211-161H7.5-RELATED"/>
    <property type="match status" value="1"/>
</dbReference>
<evidence type="ECO:0000256" key="4">
    <source>
        <dbReference type="ARBA" id="ARBA00022989"/>
    </source>
</evidence>
<evidence type="ECO:0000256" key="6">
    <source>
        <dbReference type="SAM" id="Phobius"/>
    </source>
</evidence>
<feature type="transmembrane region" description="Helical" evidence="6">
    <location>
        <begin position="136"/>
        <end position="160"/>
    </location>
</feature>
<keyword evidence="4 6" id="KW-1133">Transmembrane helix</keyword>
<dbReference type="AlphaFoldDB" id="A0A3L8GCG8"/>
<dbReference type="PANTHER" id="PTHR33802:SF1">
    <property type="entry name" value="XK-RELATED PROTEIN"/>
    <property type="match status" value="1"/>
</dbReference>
<dbReference type="EMBL" id="QLQD01000083">
    <property type="protein sequence ID" value="RLU54735.1"/>
    <property type="molecule type" value="Genomic_DNA"/>
</dbReference>
<dbReference type="RefSeq" id="WP_003100268.1">
    <property type="nucleotide sequence ID" value="NZ_CP010783.1"/>
</dbReference>
<organism evidence="8 10">
    <name type="scientific">Streptococcus iniae</name>
    <name type="common">Streptococcus shiloi</name>
    <dbReference type="NCBI Taxonomy" id="1346"/>
    <lineage>
        <taxon>Bacteria</taxon>
        <taxon>Bacillati</taxon>
        <taxon>Bacillota</taxon>
        <taxon>Bacilli</taxon>
        <taxon>Lactobacillales</taxon>
        <taxon>Streptococcaceae</taxon>
        <taxon>Streptococcus</taxon>
    </lineage>
</organism>
<dbReference type="GO" id="GO:0016020">
    <property type="term" value="C:membrane"/>
    <property type="evidence" value="ECO:0007669"/>
    <property type="project" value="UniProtKB-SubCell"/>
</dbReference>
<feature type="transmembrane region" description="Helical" evidence="6">
    <location>
        <begin position="223"/>
        <end position="247"/>
    </location>
</feature>
<evidence type="ECO:0000256" key="5">
    <source>
        <dbReference type="ARBA" id="ARBA00023136"/>
    </source>
</evidence>
<feature type="transmembrane region" description="Helical" evidence="6">
    <location>
        <begin position="84"/>
        <end position="102"/>
    </location>
</feature>